<keyword evidence="13 18" id="KW-0472">Membrane</keyword>
<evidence type="ECO:0000256" key="14">
    <source>
        <dbReference type="ARBA" id="ARBA00024688"/>
    </source>
</evidence>
<name>A0ABQ5PU99_9BACT</name>
<dbReference type="EMBL" id="BSDC01000001">
    <property type="protein sequence ID" value="GLH65700.1"/>
    <property type="molecule type" value="Genomic_DNA"/>
</dbReference>
<dbReference type="Proteomes" id="UP001165044">
    <property type="component" value="Unassembled WGS sequence"/>
</dbReference>
<protein>
    <recommendedName>
        <fullName evidence="17">Cytochrome c oxidase subunit 2</fullName>
        <ecNumber evidence="17">7.1.1.9</ecNumber>
    </recommendedName>
</protein>
<dbReference type="InterPro" id="IPR009056">
    <property type="entry name" value="Cyt_c-like_dom"/>
</dbReference>
<dbReference type="InterPro" id="IPR036257">
    <property type="entry name" value="Cyt_c_oxidase_su2_TM_sf"/>
</dbReference>
<keyword evidence="11 15" id="KW-0408">Iron</keyword>
<keyword evidence="7 15" id="KW-0479">Metal-binding</keyword>
<dbReference type="PANTHER" id="PTHR22888:SF9">
    <property type="entry name" value="CYTOCHROME C OXIDASE SUBUNIT 2"/>
    <property type="match status" value="1"/>
</dbReference>
<dbReference type="InterPro" id="IPR045187">
    <property type="entry name" value="CcO_II"/>
</dbReference>
<dbReference type="InterPro" id="IPR002429">
    <property type="entry name" value="CcO_II-like_C"/>
</dbReference>
<reference evidence="22" key="1">
    <citation type="journal article" date="2023" name="Antonie Van Leeuwenhoek">
        <title>Mesoterricola silvestris gen. nov., sp. nov., Mesoterricola sediminis sp. nov., Geothrix oryzae sp. nov., Geothrix edaphica sp. nov., Geothrix rubra sp. nov., and Geothrix limicola sp. nov., six novel members of Acidobacteriota isolated from soils.</title>
        <authorList>
            <person name="Itoh H."/>
            <person name="Sugisawa Y."/>
            <person name="Mise K."/>
            <person name="Xu Z."/>
            <person name="Kuniyasu M."/>
            <person name="Ushijima N."/>
            <person name="Kawano K."/>
            <person name="Kobayashi E."/>
            <person name="Shiratori Y."/>
            <person name="Masuda Y."/>
            <person name="Senoo K."/>
        </authorList>
    </citation>
    <scope>NUCLEOTIDE SEQUENCE</scope>
    <source>
        <strain evidence="22">Red802</strain>
    </source>
</reference>
<dbReference type="NCBIfam" id="TIGR02866">
    <property type="entry name" value="CoxB"/>
    <property type="match status" value="1"/>
</dbReference>
<evidence type="ECO:0000256" key="1">
    <source>
        <dbReference type="ARBA" id="ARBA00004141"/>
    </source>
</evidence>
<comment type="catalytic activity">
    <reaction evidence="17">
        <text>4 Fe(II)-[cytochrome c] + O2 + 8 H(+)(in) = 4 Fe(III)-[cytochrome c] + 2 H2O + 4 H(+)(out)</text>
        <dbReference type="Rhea" id="RHEA:11436"/>
        <dbReference type="Rhea" id="RHEA-COMP:10350"/>
        <dbReference type="Rhea" id="RHEA-COMP:14399"/>
        <dbReference type="ChEBI" id="CHEBI:15377"/>
        <dbReference type="ChEBI" id="CHEBI:15378"/>
        <dbReference type="ChEBI" id="CHEBI:15379"/>
        <dbReference type="ChEBI" id="CHEBI:29033"/>
        <dbReference type="ChEBI" id="CHEBI:29034"/>
        <dbReference type="EC" id="7.1.1.9"/>
    </reaction>
</comment>
<dbReference type="EC" id="7.1.1.9" evidence="17"/>
<evidence type="ECO:0000256" key="18">
    <source>
        <dbReference type="SAM" id="Phobius"/>
    </source>
</evidence>
<dbReference type="SUPFAM" id="SSF81464">
    <property type="entry name" value="Cytochrome c oxidase subunit II-like, transmembrane region"/>
    <property type="match status" value="1"/>
</dbReference>
<evidence type="ECO:0000256" key="3">
    <source>
        <dbReference type="ARBA" id="ARBA00022448"/>
    </source>
</evidence>
<comment type="subcellular location">
    <subcellularLocation>
        <location evidence="16">Cell membrane</location>
        <topology evidence="16">Multi-pass membrane protein</topology>
    </subcellularLocation>
    <subcellularLocation>
        <location evidence="1">Membrane</location>
        <topology evidence="1">Multi-pass membrane protein</topology>
    </subcellularLocation>
</comment>
<evidence type="ECO:0000256" key="9">
    <source>
        <dbReference type="ARBA" id="ARBA00022982"/>
    </source>
</evidence>
<feature type="transmembrane region" description="Helical" evidence="18">
    <location>
        <begin position="17"/>
        <end position="41"/>
    </location>
</feature>
<evidence type="ECO:0000256" key="7">
    <source>
        <dbReference type="ARBA" id="ARBA00022723"/>
    </source>
</evidence>
<keyword evidence="3 16" id="KW-0813">Transport</keyword>
<dbReference type="InterPro" id="IPR008972">
    <property type="entry name" value="Cupredoxin"/>
</dbReference>
<dbReference type="SUPFAM" id="SSF46626">
    <property type="entry name" value="Cytochrome c"/>
    <property type="match status" value="1"/>
</dbReference>
<evidence type="ECO:0000256" key="4">
    <source>
        <dbReference type="ARBA" id="ARBA00022617"/>
    </source>
</evidence>
<dbReference type="RefSeq" id="WP_285605790.1">
    <property type="nucleotide sequence ID" value="NZ_BSDC01000001.1"/>
</dbReference>
<keyword evidence="8" id="KW-1278">Translocase</keyword>
<keyword evidence="4 15" id="KW-0349">Heme</keyword>
<comment type="caution">
    <text evidence="22">The sequence shown here is derived from an EMBL/GenBank/DDBJ whole genome shotgun (WGS) entry which is preliminary data.</text>
</comment>
<dbReference type="Pfam" id="PF00034">
    <property type="entry name" value="Cytochrom_C"/>
    <property type="match status" value="1"/>
</dbReference>
<evidence type="ECO:0000259" key="21">
    <source>
        <dbReference type="PROSITE" id="PS51007"/>
    </source>
</evidence>
<keyword evidence="12 17" id="KW-0186">Copper</keyword>
<keyword evidence="10 18" id="KW-1133">Transmembrane helix</keyword>
<dbReference type="Gene3D" id="2.60.40.420">
    <property type="entry name" value="Cupredoxins - blue copper proteins"/>
    <property type="match status" value="1"/>
</dbReference>
<dbReference type="InterPro" id="IPR014222">
    <property type="entry name" value="Cyt_c_oxidase_su2"/>
</dbReference>
<dbReference type="PROSITE" id="PS50999">
    <property type="entry name" value="COX2_TM"/>
    <property type="match status" value="1"/>
</dbReference>
<evidence type="ECO:0000259" key="19">
    <source>
        <dbReference type="PROSITE" id="PS50857"/>
    </source>
</evidence>
<proteinExistence type="inferred from homology"/>
<evidence type="ECO:0000256" key="8">
    <source>
        <dbReference type="ARBA" id="ARBA00022967"/>
    </source>
</evidence>
<feature type="domain" description="Cytochrome c" evidence="21">
    <location>
        <begin position="222"/>
        <end position="318"/>
    </location>
</feature>
<feature type="domain" description="Cytochrome oxidase subunit II copper A binding" evidence="19">
    <location>
        <begin position="91"/>
        <end position="201"/>
    </location>
</feature>
<comment type="function">
    <text evidence="14 17">Subunits I and II form the functional core of the enzyme complex. Electrons originating in cytochrome c are transferred via heme a and Cu(A) to the binuclear center formed by heme a3 and Cu(B).</text>
</comment>
<evidence type="ECO:0000256" key="15">
    <source>
        <dbReference type="PROSITE-ProRule" id="PRU00433"/>
    </source>
</evidence>
<comment type="cofactor">
    <cofactor evidence="17">
        <name>Cu cation</name>
        <dbReference type="ChEBI" id="CHEBI:23378"/>
    </cofactor>
    <text evidence="17">Binds a copper A center.</text>
</comment>
<organism evidence="22 23">
    <name type="scientific">Geothrix edaphica</name>
    <dbReference type="NCBI Taxonomy" id="2927976"/>
    <lineage>
        <taxon>Bacteria</taxon>
        <taxon>Pseudomonadati</taxon>
        <taxon>Acidobacteriota</taxon>
        <taxon>Holophagae</taxon>
        <taxon>Holophagales</taxon>
        <taxon>Holophagaceae</taxon>
        <taxon>Geothrix</taxon>
    </lineage>
</organism>
<feature type="domain" description="Cytochrome oxidase subunit II transmembrane region profile" evidence="20">
    <location>
        <begin position="1"/>
        <end position="90"/>
    </location>
</feature>
<dbReference type="Gene3D" id="1.10.287.90">
    <property type="match status" value="1"/>
</dbReference>
<evidence type="ECO:0000256" key="10">
    <source>
        <dbReference type="ARBA" id="ARBA00022989"/>
    </source>
</evidence>
<evidence type="ECO:0000256" key="6">
    <source>
        <dbReference type="ARBA" id="ARBA00022692"/>
    </source>
</evidence>
<dbReference type="InterPro" id="IPR001505">
    <property type="entry name" value="Copper_CuA"/>
</dbReference>
<dbReference type="Gene3D" id="1.10.760.10">
    <property type="entry name" value="Cytochrome c-like domain"/>
    <property type="match status" value="1"/>
</dbReference>
<evidence type="ECO:0000256" key="5">
    <source>
        <dbReference type="ARBA" id="ARBA00022660"/>
    </source>
</evidence>
<evidence type="ECO:0000313" key="23">
    <source>
        <dbReference type="Proteomes" id="UP001165044"/>
    </source>
</evidence>
<accession>A0ABQ5PU99</accession>
<evidence type="ECO:0000256" key="16">
    <source>
        <dbReference type="RuleBase" id="RU000456"/>
    </source>
</evidence>
<keyword evidence="5 16" id="KW-0679">Respiratory chain</keyword>
<dbReference type="Pfam" id="PF00116">
    <property type="entry name" value="COX2"/>
    <property type="match status" value="1"/>
</dbReference>
<dbReference type="InterPro" id="IPR011759">
    <property type="entry name" value="Cyt_c_oxidase_su2_TM_dom"/>
</dbReference>
<dbReference type="PROSITE" id="PS51007">
    <property type="entry name" value="CYTC"/>
    <property type="match status" value="1"/>
</dbReference>
<evidence type="ECO:0000256" key="11">
    <source>
        <dbReference type="ARBA" id="ARBA00023004"/>
    </source>
</evidence>
<evidence type="ECO:0000313" key="22">
    <source>
        <dbReference type="EMBL" id="GLH65700.1"/>
    </source>
</evidence>
<dbReference type="SUPFAM" id="SSF49503">
    <property type="entry name" value="Cupredoxins"/>
    <property type="match status" value="1"/>
</dbReference>
<evidence type="ECO:0000256" key="12">
    <source>
        <dbReference type="ARBA" id="ARBA00023008"/>
    </source>
</evidence>
<comment type="similarity">
    <text evidence="2 16">Belongs to the cytochrome c oxidase subunit 2 family.</text>
</comment>
<sequence>MDWMNQAALSAQKSDAVFFYVFGLSVAFLIFITALMIYFVVRYSKKRHPVAEQIEGHLGLEILWTSIPLVLFLSIFYYGWTNYEYMRQAPRDAMVVNVTARQWSWSFEYPNGKKSKVLFAPINKPMKMDVHSADVVHGFFIPSFRLKIDAVPARTNTTWFQATKLGSYDIECTVICGVDHSLMLSKVIVVPEDEFKAWYFGGEDAPEPGKAIRTAEAHPDLKDLPPGLAVLTAKGCLACHSVDGKPKVGPTLKALFGRQQEVLVAGTARAVTVDEPYLRRAITNPMDQVVRGYPPAMPRTPMTEQELNEVVRYIKTLN</sequence>
<evidence type="ECO:0000256" key="13">
    <source>
        <dbReference type="ARBA" id="ARBA00023136"/>
    </source>
</evidence>
<keyword evidence="6 16" id="KW-0812">Transmembrane</keyword>
<dbReference type="PROSITE" id="PS50857">
    <property type="entry name" value="COX2_CUA"/>
    <property type="match status" value="1"/>
</dbReference>
<evidence type="ECO:0000259" key="20">
    <source>
        <dbReference type="PROSITE" id="PS50999"/>
    </source>
</evidence>
<dbReference type="InterPro" id="IPR036909">
    <property type="entry name" value="Cyt_c-like_dom_sf"/>
</dbReference>
<keyword evidence="23" id="KW-1185">Reference proteome</keyword>
<gene>
    <name evidence="22" type="primary">coxB</name>
    <name evidence="22" type="ORF">GETHED_00640</name>
</gene>
<dbReference type="PANTHER" id="PTHR22888">
    <property type="entry name" value="CYTOCHROME C OXIDASE, SUBUNIT II"/>
    <property type="match status" value="1"/>
</dbReference>
<feature type="transmembrane region" description="Helical" evidence="18">
    <location>
        <begin position="62"/>
        <end position="80"/>
    </location>
</feature>
<dbReference type="Pfam" id="PF02790">
    <property type="entry name" value="COX2_TM"/>
    <property type="match status" value="1"/>
</dbReference>
<keyword evidence="9 16" id="KW-0249">Electron transport</keyword>
<evidence type="ECO:0000256" key="2">
    <source>
        <dbReference type="ARBA" id="ARBA00007866"/>
    </source>
</evidence>
<dbReference type="PRINTS" id="PR01166">
    <property type="entry name" value="CYCOXIDASEII"/>
</dbReference>
<dbReference type="PROSITE" id="PS00078">
    <property type="entry name" value="COX2"/>
    <property type="match status" value="1"/>
</dbReference>
<evidence type="ECO:0000256" key="17">
    <source>
        <dbReference type="RuleBase" id="RU004024"/>
    </source>
</evidence>